<evidence type="ECO:0000259" key="5">
    <source>
        <dbReference type="Pfam" id="PF00171"/>
    </source>
</evidence>
<gene>
    <name evidence="6" type="ORF">Amac_003150</name>
</gene>
<dbReference type="Gene3D" id="3.40.605.10">
    <property type="entry name" value="Aldehyde Dehydrogenase, Chain A, domain 1"/>
    <property type="match status" value="1"/>
</dbReference>
<dbReference type="SUPFAM" id="SSF53720">
    <property type="entry name" value="ALDH-like"/>
    <property type="match status" value="1"/>
</dbReference>
<dbReference type="RefSeq" id="WP_246268007.1">
    <property type="nucleotide sequence ID" value="NZ_BAAAHL010000029.1"/>
</dbReference>
<dbReference type="PROSITE" id="PS00687">
    <property type="entry name" value="ALDEHYDE_DEHYDR_GLU"/>
    <property type="match status" value="1"/>
</dbReference>
<dbReference type="EMBL" id="BLAE01000004">
    <property type="protein sequence ID" value="GES06720.1"/>
    <property type="molecule type" value="Genomic_DNA"/>
</dbReference>
<dbReference type="InterPro" id="IPR015590">
    <property type="entry name" value="Aldehyde_DH_dom"/>
</dbReference>
<dbReference type="InterPro" id="IPR029510">
    <property type="entry name" value="Ald_DH_CS_GLU"/>
</dbReference>
<evidence type="ECO:0000256" key="4">
    <source>
        <dbReference type="RuleBase" id="RU003345"/>
    </source>
</evidence>
<keyword evidence="2 4" id="KW-0560">Oxidoreductase</keyword>
<evidence type="ECO:0000313" key="7">
    <source>
        <dbReference type="Proteomes" id="UP000331127"/>
    </source>
</evidence>
<dbReference type="InterPro" id="IPR016162">
    <property type="entry name" value="Ald_DH_N"/>
</dbReference>
<evidence type="ECO:0000256" key="3">
    <source>
        <dbReference type="PROSITE-ProRule" id="PRU10007"/>
    </source>
</evidence>
<comment type="similarity">
    <text evidence="1 4">Belongs to the aldehyde dehydrogenase family.</text>
</comment>
<dbReference type="FunFam" id="3.40.605.10:FF:000063">
    <property type="entry name" value="Succinate-semialdehyde dehydrogenase, mitochondrial"/>
    <property type="match status" value="1"/>
</dbReference>
<proteinExistence type="inferred from homology"/>
<name>A0A5M3WEP6_9ACTN</name>
<reference evidence="6 7" key="1">
    <citation type="submission" date="2019-10" db="EMBL/GenBank/DDBJ databases">
        <title>Whole genome shotgun sequence of Acrocarpospora macrocephala NBRC 16266.</title>
        <authorList>
            <person name="Ichikawa N."/>
            <person name="Kimura A."/>
            <person name="Kitahashi Y."/>
            <person name="Komaki H."/>
            <person name="Oguchi A."/>
        </authorList>
    </citation>
    <scope>NUCLEOTIDE SEQUENCE [LARGE SCALE GENOMIC DNA]</scope>
    <source>
        <strain evidence="6 7">NBRC 16266</strain>
    </source>
</reference>
<dbReference type="Gene3D" id="3.40.309.10">
    <property type="entry name" value="Aldehyde Dehydrogenase, Chain A, domain 2"/>
    <property type="match status" value="1"/>
</dbReference>
<keyword evidence="7" id="KW-1185">Reference proteome</keyword>
<dbReference type="Proteomes" id="UP000331127">
    <property type="component" value="Unassembled WGS sequence"/>
</dbReference>
<dbReference type="InterPro" id="IPR016163">
    <property type="entry name" value="Ald_DH_C"/>
</dbReference>
<dbReference type="AlphaFoldDB" id="A0A5M3WEP6"/>
<dbReference type="GO" id="GO:0009450">
    <property type="term" value="P:gamma-aminobutyric acid catabolic process"/>
    <property type="evidence" value="ECO:0007669"/>
    <property type="project" value="TreeGrafter"/>
</dbReference>
<organism evidence="6 7">
    <name type="scientific">Acrocarpospora macrocephala</name>
    <dbReference type="NCBI Taxonomy" id="150177"/>
    <lineage>
        <taxon>Bacteria</taxon>
        <taxon>Bacillati</taxon>
        <taxon>Actinomycetota</taxon>
        <taxon>Actinomycetes</taxon>
        <taxon>Streptosporangiales</taxon>
        <taxon>Streptosporangiaceae</taxon>
        <taxon>Acrocarpospora</taxon>
    </lineage>
</organism>
<feature type="active site" evidence="3">
    <location>
        <position position="263"/>
    </location>
</feature>
<dbReference type="Pfam" id="PF00171">
    <property type="entry name" value="Aldedh"/>
    <property type="match status" value="1"/>
</dbReference>
<evidence type="ECO:0000256" key="1">
    <source>
        <dbReference type="ARBA" id="ARBA00009986"/>
    </source>
</evidence>
<comment type="caution">
    <text evidence="6">The sequence shown here is derived from an EMBL/GenBank/DDBJ whole genome shotgun (WGS) entry which is preliminary data.</text>
</comment>
<dbReference type="InterPro" id="IPR016161">
    <property type="entry name" value="Ald_DH/histidinol_DH"/>
</dbReference>
<dbReference type="InterPro" id="IPR050740">
    <property type="entry name" value="Aldehyde_DH_Superfamily"/>
</dbReference>
<sequence length="488" mass="50294">MTAFAMPALAPSLPAVPSTLLVGGRWRPAAGGATFPVDNPATGETLIEVADADARDARDAIRAAADAQPALAALSPARRAALLRRVEAALRERADELALLITLEMGKPITESRGEVAYAADFFGWFADEALRIGGDYRLSPSGLTRILVQHKAVGPCLLVTPWNFPLAMGARKIAPAIAAGCPSVLKPAEQTPLTSLLLARIIEESGAPAGAVNVVTTSRPAEVVSTVIGSGLARKLSFTGSTEVGKLLLAQCSAHVMRTSMELGGNAPFIVCEDADLDAAVEGALLAKMRNVGQACTAANRFIVAESLAPEFTRGLADRMGAMTVAAGWQDGAEVGPLIDDAAVAKFERLVADALDRGAAIEVGGGPSNGRFVAPTVLSDVAPGTALLDEEIFGPLAPITTFREEEAAVNAANGTPYGLVSYVYTRDLERALRMVGNLASGMVGVNVGVVSNAAAPFGGVKQSGLGREGGLEGLAEYLDTTYAAIPV</sequence>
<dbReference type="GO" id="GO:0004777">
    <property type="term" value="F:succinate-semialdehyde dehydrogenase (NAD+) activity"/>
    <property type="evidence" value="ECO:0007669"/>
    <property type="project" value="TreeGrafter"/>
</dbReference>
<dbReference type="PANTHER" id="PTHR43353:SF5">
    <property type="entry name" value="SUCCINATE-SEMIALDEHYDE DEHYDROGENASE, MITOCHONDRIAL"/>
    <property type="match status" value="1"/>
</dbReference>
<protein>
    <submittedName>
        <fullName evidence="6">NAD-dependent succinate-semialdehyde dehydrogenase</fullName>
    </submittedName>
</protein>
<feature type="domain" description="Aldehyde dehydrogenase" evidence="5">
    <location>
        <begin position="26"/>
        <end position="481"/>
    </location>
</feature>
<dbReference type="FunFam" id="3.40.309.10:FF:000004">
    <property type="entry name" value="Succinate-semialdehyde dehydrogenase I"/>
    <property type="match status" value="1"/>
</dbReference>
<evidence type="ECO:0000256" key="2">
    <source>
        <dbReference type="ARBA" id="ARBA00023002"/>
    </source>
</evidence>
<dbReference type="PANTHER" id="PTHR43353">
    <property type="entry name" value="SUCCINATE-SEMIALDEHYDE DEHYDROGENASE, MITOCHONDRIAL"/>
    <property type="match status" value="1"/>
</dbReference>
<evidence type="ECO:0000313" key="6">
    <source>
        <dbReference type="EMBL" id="GES06720.1"/>
    </source>
</evidence>
<accession>A0A5M3WEP6</accession>